<dbReference type="OrthoDB" id="271999at2759"/>
<evidence type="ECO:0000256" key="1">
    <source>
        <dbReference type="SAM" id="MobiDB-lite"/>
    </source>
</evidence>
<dbReference type="EMBL" id="BLBS01000050">
    <property type="protein sequence ID" value="GET91791.1"/>
    <property type="molecule type" value="Genomic_DNA"/>
</dbReference>
<dbReference type="Proteomes" id="UP000419144">
    <property type="component" value="Unassembled WGS sequence"/>
</dbReference>
<feature type="compositionally biased region" description="Acidic residues" evidence="1">
    <location>
        <begin position="1967"/>
        <end position="1976"/>
    </location>
</feature>
<dbReference type="CDD" id="cd06008">
    <property type="entry name" value="NF-X1-zinc-finger"/>
    <property type="match status" value="1"/>
</dbReference>
<proteinExistence type="predicted"/>
<comment type="caution">
    <text evidence="2">The sequence shown here is derived from an EMBL/GenBank/DDBJ whole genome shotgun (WGS) entry which is preliminary data.</text>
</comment>
<feature type="region of interest" description="Disordered" evidence="1">
    <location>
        <begin position="790"/>
        <end position="811"/>
    </location>
</feature>
<organism evidence="2 3">
    <name type="scientific">Leishmania tarentolae</name>
    <name type="common">Sauroleishmania tarentolae</name>
    <dbReference type="NCBI Taxonomy" id="5689"/>
    <lineage>
        <taxon>Eukaryota</taxon>
        <taxon>Discoba</taxon>
        <taxon>Euglenozoa</taxon>
        <taxon>Kinetoplastea</taxon>
        <taxon>Metakinetoplastina</taxon>
        <taxon>Trypanosomatida</taxon>
        <taxon>Trypanosomatidae</taxon>
        <taxon>Leishmaniinae</taxon>
        <taxon>Leishmania</taxon>
        <taxon>lizard Leishmania</taxon>
    </lineage>
</organism>
<feature type="compositionally biased region" description="Acidic residues" evidence="1">
    <location>
        <begin position="1400"/>
        <end position="1418"/>
    </location>
</feature>
<keyword evidence="3" id="KW-1185">Reference proteome</keyword>
<evidence type="ECO:0000313" key="3">
    <source>
        <dbReference type="Proteomes" id="UP000419144"/>
    </source>
</evidence>
<protein>
    <submittedName>
        <fullName evidence="2">Uncharacterized protein</fullName>
    </submittedName>
</protein>
<name>A0A640KR81_LEITA</name>
<feature type="compositionally biased region" description="Polar residues" evidence="1">
    <location>
        <begin position="796"/>
        <end position="805"/>
    </location>
</feature>
<feature type="compositionally biased region" description="Polar residues" evidence="1">
    <location>
        <begin position="1949"/>
        <end position="1960"/>
    </location>
</feature>
<reference evidence="2" key="1">
    <citation type="submission" date="2019-11" db="EMBL/GenBank/DDBJ databases">
        <title>Leishmania tarentolae CDS.</title>
        <authorList>
            <person name="Goto Y."/>
            <person name="Yamagishi J."/>
        </authorList>
    </citation>
    <scope>NUCLEOTIDE SEQUENCE [LARGE SCALE GENOMIC DNA]</scope>
    <source>
        <strain evidence="2">Parrot Tar II</strain>
    </source>
</reference>
<feature type="region of interest" description="Disordered" evidence="1">
    <location>
        <begin position="1718"/>
        <end position="1737"/>
    </location>
</feature>
<feature type="region of interest" description="Disordered" evidence="1">
    <location>
        <begin position="1948"/>
        <end position="1979"/>
    </location>
</feature>
<sequence length="2104" mass="226134">MKRSRQEADVVSAAPNSSSSPYALYFEVIFGITSRRSGSLEAERAALVSRLIGSTSATVKSTTQTLPHGSTSATEVDVATLMEDDVCVCLGGFTKELVYQQLLHCSEEGSLLRLLTVELVANDGRTLVLAAPQHATAGSDASSVSSLLMDVAGADGESAVQPAVQGDTAVAHPADLLLLRCQPRRPSNNAAEFSVTDSDSGVASGAAWATHHEFITYNTSLFTAADVDLWVEAVEGSITVVVRWLAALLDQPPGLAQLTFLEAAAASSSSSAGGNVGREGWRRTLQLPMLLRIKLDAVRGTNAKTLDRLRRTVSFALRTLLSVFLHVESAMRLPWVCQRLVYLFLASPLYVDGASHVAMELVATDSVASTRKLMVNTLHSCLLLGLQYASKSAAVSMDTSLATAEMRRSAWQACNGVELVLARLSHVWLQQSHSGHSREAAMDVSGSEEAISEVLEAVAATGILKEMLRWLQLEEDVRRSNDRLDANRSGASDDVIDTLAELLAPPTLQNVQDGRHLQERAVAEQLAALRRTYNPYLSREVQQFIRGTALAAYAELYGSTARAVRRVTKLSGGSEELCRNRVEGVIAVRVSGVEAVGPRPGGLSEYSLAEVQHYAAFGLPVHLCVQGSRERQHQDQIKALLTALQSTRVSDSDASLFAYAVVQLNGQWALFPLVLTHAISDRAAEEKGGGASTAFYRVTAHVLRDADMLTDFVLTSAATAEDGQAQAWIVLGAEVAGNHRRGSRRRRAALLSATAAALPERLLPSGTPALTYLDCLRRLHALSLSVRQAEAGVNSKGHNNTSSGRGDSRSLGKPFGADAVLGLWTEHFTAGAVPVQRYVSSLTAPVTALLSGAGSRVDAAVSSTPSGASGKRPADSSLTSLQTLLASVSEVAGFSSAQVEALHSLTAGTGVSRSSSGTVAQWSSGVPVSVRVVDGCTGSGKTSVLYASALVRGKLHVAARQEQQRSVQGLVKHAMASVKQIVAALRCATVEELFSTYASGRAGGSLLDEASLVASEARQLYQQLNEGFLYCSAPLLLRSAVTTSIVPASVAQFLFNSTKAFTDDKQGGGRWNGASDNQVAWRLSDITSLAALAKESHTRSLNAPLTTQLNTELRRLKLTGWWSGKCRTAVSVAAPLLSLTMSAREAADVIARANAASSPAQSWAEFIAGDFWPESDVVASLDLLAPSADGGVSSATWESLTATPEGRYAPVTMPPTTHLSSLSKEQLEGWHAVYLEKQSELAQHIHAAVHESVKSLFQSFLDLVWGVAATSQSTRHTVLTSTPTELTQGLLLPCLWCWQPSHVCVDDIDAVQDVIFAMLTPVSSFVYSLTSEVPAFQERRRSHERIVLALLRSLHTELKRTGDLTTTVLRDSLRCRRAEVQALLRYTIEDGRALAKLTEEPEDGEGDGAQQDGEDGETSEPLQGVSDTAVPPPAFLGLASHSAVEVWSHGVSMHNCVTADAAAAVFLMEYLSSYLPARGDRASTTTTPPAQIAFGIYTSTAAEAETISAALSRSALAASPDFRQSVRVWKESLEDAGNEAVFPASAVTTAPPATVTTMSYTSLEEAECEAEVGIVCLSGLLQVVMAALHKSRGGTSGTIADDASHRPEVRHEQWQQLWAESSDGSASLFVTRLQWWLWRLLRRVRHGVFLIGSRELFACIPLFAKAEALVQRQRRLLAPRDHRGYWLPSEVGASVLAMVCPDHFKCRRIAVVREHDDAEVSTAPTREGDEEDADADEEPVTIQVHGPTECLSLCLQVYDACPNFSHACLRPCHAQRRISSSGLEESDKTMNNAATHACCPYPCGEVLPCGHTCHRVCSASCAPCTYTGLSELTCGQRVVSGTDGNQVVQYAFFHHFQEHRCGEPTRRCRTPVSVLCTRCGTRSTVACHCVTAQLSRRLRAAEEEARQSAVADDSTYVLEETACVGCVALYNKVAKKFGYELLAAPPVDHTQSSHHSTTVGHLNGGADADDSDEEGAGEAMGTALPRHLLSTEAQSELQREFTIASKKSELLVRKEALEISSGRGTEKTDYEVYRAQHAALRATQQSQEKAWRDAYQAVLDDWAVKLRHALEVQTDLNTELDTLMPRLVAEATEEAQAQRLQFAE</sequence>
<feature type="compositionally biased region" description="Acidic residues" evidence="1">
    <location>
        <begin position="1728"/>
        <end position="1737"/>
    </location>
</feature>
<accession>A0A640KR81</accession>
<feature type="region of interest" description="Disordered" evidence="1">
    <location>
        <begin position="1397"/>
        <end position="1430"/>
    </location>
</feature>
<dbReference type="VEuPathDB" id="TriTrypDB:LtaPh_3305800"/>
<gene>
    <name evidence="2" type="ORF">LtaPh_3305800</name>
</gene>
<evidence type="ECO:0000313" key="2">
    <source>
        <dbReference type="EMBL" id="GET91791.1"/>
    </source>
</evidence>